<keyword evidence="3 12" id="KW-0808">Transferase</keyword>
<keyword evidence="15" id="KW-0175">Coiled coil</keyword>
<keyword evidence="4 12" id="KW-0548">Nucleotidyltransferase</keyword>
<dbReference type="SUPFAM" id="SSF57783">
    <property type="entry name" value="Zinc beta-ribbon"/>
    <property type="match status" value="1"/>
</dbReference>
<keyword evidence="2 12" id="KW-0639">Primosome</keyword>
<keyword evidence="5 12" id="KW-0235">DNA replication</keyword>
<dbReference type="Gene3D" id="3.40.1360.10">
    <property type="match status" value="1"/>
</dbReference>
<dbReference type="Pfam" id="PF01807">
    <property type="entry name" value="Zn_ribbon_DnaG"/>
    <property type="match status" value="1"/>
</dbReference>
<comment type="similarity">
    <text evidence="12 13">Belongs to the DnaG primase family.</text>
</comment>
<dbReference type="PANTHER" id="PTHR30313">
    <property type="entry name" value="DNA PRIMASE"/>
    <property type="match status" value="1"/>
</dbReference>
<evidence type="ECO:0000256" key="7">
    <source>
        <dbReference type="ARBA" id="ARBA00022771"/>
    </source>
</evidence>
<dbReference type="InterPro" id="IPR050219">
    <property type="entry name" value="DnaG_primase"/>
</dbReference>
<dbReference type="PANTHER" id="PTHR30313:SF2">
    <property type="entry name" value="DNA PRIMASE"/>
    <property type="match status" value="1"/>
</dbReference>
<evidence type="ECO:0000256" key="11">
    <source>
        <dbReference type="ARBA" id="ARBA00023163"/>
    </source>
</evidence>
<comment type="subunit">
    <text evidence="12">Monomer. Interacts with DnaB.</text>
</comment>
<dbReference type="GO" id="GO:0003899">
    <property type="term" value="F:DNA-directed RNA polymerase activity"/>
    <property type="evidence" value="ECO:0007669"/>
    <property type="project" value="UniProtKB-UniRule"/>
</dbReference>
<dbReference type="Proteomes" id="UP000740557">
    <property type="component" value="Unassembled WGS sequence"/>
</dbReference>
<keyword evidence="8 12" id="KW-0862">Zinc</keyword>
<dbReference type="NCBIfam" id="TIGR01391">
    <property type="entry name" value="dnaG"/>
    <property type="match status" value="1"/>
</dbReference>
<evidence type="ECO:0000256" key="8">
    <source>
        <dbReference type="ARBA" id="ARBA00022833"/>
    </source>
</evidence>
<sequence>MQNDPIEEIKQRLDIADVIGGYVSLKKSGRNYKGNCPFHGEKTPSFMVSPDMQIYKCFGCGKGGDIFSFIKEVEGVEFNQALKILAEKAGVTLTQTYSDPNSEKKELIFKLNSIAAQYYSYILLQHSAGKEALTYVKSHRKLKPKTIEEFKIGYAPSQWGALYDLLVKKGYSPEIIEEAGLCSKKSSGIGYIDRFRNRIMFPLIDINGKIVGFSGRIFDPEDKGPKYMNTSDTLVFNKSAFVYGLDKARLSIKQEGAIFVEGYMDVISAHQAGLNNVVAVSGTALTQTQLKILSRYTKDLTFAFDSDSAGINAVFRAVDLAERDGFNLNITLFPKKYKDLDEYLQEKTKSDAKELFKNSLSVYDFFLLITVKNQDKNTAAGKRAIVNELSKLFKQLRDPITIDHYSKRVAEILNIDEHTIREAFTSGKVLETSFGIEASSISTSKDYFAVHTVKLSKESAESYMLALLLKADLDISQTIVYKLGQRDFTNPAIQDIFKELKEYLLGRKRKFEISHFKNRFKEETAELVSDLYLWDVSAVTDSEEIFLRELDTTYKRLKTVSLKRELKSLAEKIKQAELTNDAKALKLHQNKFKELSQKLK</sequence>
<dbReference type="Pfam" id="PF10410">
    <property type="entry name" value="DnaB_bind"/>
    <property type="match status" value="1"/>
</dbReference>
<keyword evidence="1 12" id="KW-0240">DNA-directed RNA polymerase</keyword>
<evidence type="ECO:0000256" key="3">
    <source>
        <dbReference type="ARBA" id="ARBA00022679"/>
    </source>
</evidence>
<dbReference type="InterPro" id="IPR036977">
    <property type="entry name" value="DNA_primase_Znf_CHC2"/>
</dbReference>
<dbReference type="GO" id="GO:0000428">
    <property type="term" value="C:DNA-directed RNA polymerase complex"/>
    <property type="evidence" value="ECO:0007669"/>
    <property type="project" value="UniProtKB-KW"/>
</dbReference>
<dbReference type="PIRSF" id="PIRSF002811">
    <property type="entry name" value="DnaG"/>
    <property type="match status" value="1"/>
</dbReference>
<dbReference type="AlphaFoldDB" id="A0A955J1M3"/>
<evidence type="ECO:0000256" key="12">
    <source>
        <dbReference type="HAMAP-Rule" id="MF_00974"/>
    </source>
</evidence>
<dbReference type="Gene3D" id="3.90.980.10">
    <property type="entry name" value="DNA primase, catalytic core, N-terminal domain"/>
    <property type="match status" value="1"/>
</dbReference>
<dbReference type="Pfam" id="PF08275">
    <property type="entry name" value="DNAG_N"/>
    <property type="match status" value="1"/>
</dbReference>
<dbReference type="InterPro" id="IPR037068">
    <property type="entry name" value="DNA_primase_core_N_sf"/>
</dbReference>
<dbReference type="SMART" id="SM00400">
    <property type="entry name" value="ZnF_CHCC"/>
    <property type="match status" value="1"/>
</dbReference>
<gene>
    <name evidence="12" type="primary">dnaG</name>
    <name evidence="17" type="ORF">KC980_00725</name>
</gene>
<evidence type="ECO:0000256" key="15">
    <source>
        <dbReference type="SAM" id="Coils"/>
    </source>
</evidence>
<organism evidence="17 18">
    <name type="scientific">candidate division WWE3 bacterium</name>
    <dbReference type="NCBI Taxonomy" id="2053526"/>
    <lineage>
        <taxon>Bacteria</taxon>
        <taxon>Katanobacteria</taxon>
    </lineage>
</organism>
<dbReference type="Gene3D" id="3.90.580.10">
    <property type="entry name" value="Zinc finger, CHC2-type domain"/>
    <property type="match status" value="1"/>
</dbReference>
<reference evidence="17" key="1">
    <citation type="submission" date="2020-04" db="EMBL/GenBank/DDBJ databases">
        <authorList>
            <person name="Zhang T."/>
        </authorList>
    </citation>
    <scope>NUCLEOTIDE SEQUENCE</scope>
    <source>
        <strain evidence="17">HKST-UBA79</strain>
    </source>
</reference>
<dbReference type="CDD" id="cd03364">
    <property type="entry name" value="TOPRIM_DnaG_primases"/>
    <property type="match status" value="1"/>
</dbReference>
<dbReference type="GO" id="GO:0003677">
    <property type="term" value="F:DNA binding"/>
    <property type="evidence" value="ECO:0007669"/>
    <property type="project" value="UniProtKB-KW"/>
</dbReference>
<dbReference type="GO" id="GO:0006269">
    <property type="term" value="P:DNA replication, synthesis of primer"/>
    <property type="evidence" value="ECO:0007669"/>
    <property type="project" value="UniProtKB-UniRule"/>
</dbReference>
<dbReference type="InterPro" id="IPR006295">
    <property type="entry name" value="DNA_primase_DnaG"/>
</dbReference>
<feature type="zinc finger region" description="CHC2-type" evidence="12 14">
    <location>
        <begin position="36"/>
        <end position="60"/>
    </location>
</feature>
<dbReference type="InterPro" id="IPR030846">
    <property type="entry name" value="DnaG_bac"/>
</dbReference>
<evidence type="ECO:0000256" key="13">
    <source>
        <dbReference type="PIRNR" id="PIRNR002811"/>
    </source>
</evidence>
<comment type="domain">
    <text evidence="12">Contains an N-terminal zinc-binding domain, a central core domain that contains the primase activity, and a C-terminal DnaB-binding domain.</text>
</comment>
<dbReference type="SUPFAM" id="SSF56731">
    <property type="entry name" value="DNA primase core"/>
    <property type="match status" value="1"/>
</dbReference>
<comment type="catalytic activity">
    <reaction evidence="12">
        <text>ssDNA + n NTP = ssDNA/pppN(pN)n-1 hybrid + (n-1) diphosphate.</text>
        <dbReference type="EC" id="2.7.7.101"/>
    </reaction>
</comment>
<evidence type="ECO:0000256" key="1">
    <source>
        <dbReference type="ARBA" id="ARBA00022478"/>
    </source>
</evidence>
<name>A0A955J1M3_UNCKA</name>
<dbReference type="InterPro" id="IPR013264">
    <property type="entry name" value="DNAG_N"/>
</dbReference>
<feature type="coiled-coil region" evidence="15">
    <location>
        <begin position="559"/>
        <end position="586"/>
    </location>
</feature>
<keyword evidence="11 12" id="KW-0804">Transcription</keyword>
<dbReference type="InterPro" id="IPR002694">
    <property type="entry name" value="Znf_CHC2"/>
</dbReference>
<dbReference type="InterPro" id="IPR006171">
    <property type="entry name" value="TOPRIM_dom"/>
</dbReference>
<dbReference type="Gene3D" id="1.10.860.10">
    <property type="entry name" value="DNAb Helicase, Chain A"/>
    <property type="match status" value="1"/>
</dbReference>
<feature type="domain" description="Toprim" evidence="16">
    <location>
        <begin position="255"/>
        <end position="338"/>
    </location>
</feature>
<dbReference type="GO" id="GO:0008270">
    <property type="term" value="F:zinc ion binding"/>
    <property type="evidence" value="ECO:0007669"/>
    <property type="project" value="UniProtKB-UniRule"/>
</dbReference>
<evidence type="ECO:0000256" key="9">
    <source>
        <dbReference type="ARBA" id="ARBA00022842"/>
    </source>
</evidence>
<evidence type="ECO:0000256" key="10">
    <source>
        <dbReference type="ARBA" id="ARBA00023125"/>
    </source>
</evidence>
<keyword evidence="7 12" id="KW-0863">Zinc-finger</keyword>
<keyword evidence="6 12" id="KW-0479">Metal-binding</keyword>
<dbReference type="InterPro" id="IPR016136">
    <property type="entry name" value="DNA_helicase_N/primase_C"/>
</dbReference>
<dbReference type="FunFam" id="3.90.580.10:FF:000001">
    <property type="entry name" value="DNA primase"/>
    <property type="match status" value="1"/>
</dbReference>
<evidence type="ECO:0000256" key="4">
    <source>
        <dbReference type="ARBA" id="ARBA00022695"/>
    </source>
</evidence>
<evidence type="ECO:0000256" key="6">
    <source>
        <dbReference type="ARBA" id="ARBA00022723"/>
    </source>
</evidence>
<dbReference type="Pfam" id="PF13155">
    <property type="entry name" value="Toprim_2"/>
    <property type="match status" value="1"/>
</dbReference>
<evidence type="ECO:0000313" key="17">
    <source>
        <dbReference type="EMBL" id="MCA9308013.1"/>
    </source>
</evidence>
<proteinExistence type="inferred from homology"/>
<dbReference type="GO" id="GO:0005737">
    <property type="term" value="C:cytoplasm"/>
    <property type="evidence" value="ECO:0007669"/>
    <property type="project" value="TreeGrafter"/>
</dbReference>
<comment type="caution">
    <text evidence="17">The sequence shown here is derived from an EMBL/GenBank/DDBJ whole genome shotgun (WGS) entry which is preliminary data.</text>
</comment>
<comment type="cofactor">
    <cofactor evidence="12 13 14">
        <name>Zn(2+)</name>
        <dbReference type="ChEBI" id="CHEBI:29105"/>
    </cofactor>
    <text evidence="12 13 14">Binds 1 zinc ion per monomer.</text>
</comment>
<protein>
    <recommendedName>
        <fullName evidence="12 13">DNA primase</fullName>
        <ecNumber evidence="12">2.7.7.101</ecNumber>
    </recommendedName>
</protein>
<dbReference type="GO" id="GO:1990077">
    <property type="term" value="C:primosome complex"/>
    <property type="evidence" value="ECO:0007669"/>
    <property type="project" value="UniProtKB-KW"/>
</dbReference>
<comment type="function">
    <text evidence="12 13">RNA polymerase that catalyzes the synthesis of short RNA molecules used as primers for DNA polymerase during DNA replication.</text>
</comment>
<accession>A0A955J1M3</accession>
<dbReference type="InterPro" id="IPR019475">
    <property type="entry name" value="DNA_primase_DnaB-bd"/>
</dbReference>
<dbReference type="EC" id="2.7.7.101" evidence="12"/>
<evidence type="ECO:0000313" key="18">
    <source>
        <dbReference type="Proteomes" id="UP000740557"/>
    </source>
</evidence>
<dbReference type="SMART" id="SM00493">
    <property type="entry name" value="TOPRIM"/>
    <property type="match status" value="1"/>
</dbReference>
<keyword evidence="10 12" id="KW-0238">DNA-binding</keyword>
<keyword evidence="9" id="KW-0460">Magnesium</keyword>
<dbReference type="HAMAP" id="MF_00974">
    <property type="entry name" value="DNA_primase_DnaG"/>
    <property type="match status" value="1"/>
</dbReference>
<evidence type="ECO:0000256" key="5">
    <source>
        <dbReference type="ARBA" id="ARBA00022705"/>
    </source>
</evidence>
<evidence type="ECO:0000256" key="2">
    <source>
        <dbReference type="ARBA" id="ARBA00022515"/>
    </source>
</evidence>
<dbReference type="InterPro" id="IPR034151">
    <property type="entry name" value="TOPRIM_DnaG_bac"/>
</dbReference>
<evidence type="ECO:0000256" key="14">
    <source>
        <dbReference type="PIRSR" id="PIRSR002811-1"/>
    </source>
</evidence>
<reference evidence="17" key="2">
    <citation type="journal article" date="2021" name="Microbiome">
        <title>Successional dynamics and alternative stable states in a saline activated sludge microbial community over 9 years.</title>
        <authorList>
            <person name="Wang Y."/>
            <person name="Ye J."/>
            <person name="Ju F."/>
            <person name="Liu L."/>
            <person name="Boyd J.A."/>
            <person name="Deng Y."/>
            <person name="Parks D.H."/>
            <person name="Jiang X."/>
            <person name="Yin X."/>
            <person name="Woodcroft B.J."/>
            <person name="Tyson G.W."/>
            <person name="Hugenholtz P."/>
            <person name="Polz M.F."/>
            <person name="Zhang T."/>
        </authorList>
    </citation>
    <scope>NUCLEOTIDE SEQUENCE</scope>
    <source>
        <strain evidence="17">HKST-UBA79</strain>
    </source>
</reference>
<dbReference type="EMBL" id="JAGQNX010000019">
    <property type="protein sequence ID" value="MCA9308013.1"/>
    <property type="molecule type" value="Genomic_DNA"/>
</dbReference>
<dbReference type="PROSITE" id="PS50880">
    <property type="entry name" value="TOPRIM"/>
    <property type="match status" value="1"/>
</dbReference>
<evidence type="ECO:0000259" key="16">
    <source>
        <dbReference type="PROSITE" id="PS50880"/>
    </source>
</evidence>